<dbReference type="Gene3D" id="2.30.30.910">
    <property type="match status" value="1"/>
</dbReference>
<dbReference type="InterPro" id="IPR025963">
    <property type="entry name" value="FLgD_Tudor"/>
</dbReference>
<dbReference type="Proteomes" id="UP001055580">
    <property type="component" value="Chromosome"/>
</dbReference>
<evidence type="ECO:0000313" key="9">
    <source>
        <dbReference type="Proteomes" id="UP001055580"/>
    </source>
</evidence>
<comment type="function">
    <text evidence="4 5">Required for flagellar hook formation. May act as a scaffolding protein.</text>
</comment>
<evidence type="ECO:0000256" key="2">
    <source>
        <dbReference type="ARBA" id="ARBA00016013"/>
    </source>
</evidence>
<gene>
    <name evidence="8" type="ORF">M9980_13580</name>
</gene>
<dbReference type="InterPro" id="IPR005648">
    <property type="entry name" value="FlgD"/>
</dbReference>
<feature type="domain" description="FlgD Tudor-like" evidence="7">
    <location>
        <begin position="93"/>
        <end position="225"/>
    </location>
</feature>
<keyword evidence="8" id="KW-0966">Cell projection</keyword>
<dbReference type="EMBL" id="CP098401">
    <property type="protein sequence ID" value="URW75540.1"/>
    <property type="molecule type" value="Genomic_DNA"/>
</dbReference>
<keyword evidence="8" id="KW-0282">Flagellum</keyword>
<keyword evidence="8" id="KW-0969">Cilium</keyword>
<accession>A0ABY4TT02</accession>
<dbReference type="Pfam" id="PF03963">
    <property type="entry name" value="FlgD"/>
    <property type="match status" value="1"/>
</dbReference>
<evidence type="ECO:0000256" key="3">
    <source>
        <dbReference type="ARBA" id="ARBA00022795"/>
    </source>
</evidence>
<evidence type="ECO:0000313" key="8">
    <source>
        <dbReference type="EMBL" id="URW75540.1"/>
    </source>
</evidence>
<keyword evidence="3 5" id="KW-1005">Bacterial flagellum biogenesis</keyword>
<evidence type="ECO:0000256" key="4">
    <source>
        <dbReference type="ARBA" id="ARBA00024746"/>
    </source>
</evidence>
<dbReference type="Pfam" id="PF13861">
    <property type="entry name" value="FLgD_tudor"/>
    <property type="match status" value="1"/>
</dbReference>
<sequence length="228" mass="22819">MATSFDSTLASLGISRTNPTATAAASSKGVGQMDQSDFIALMTAQMKNQDPFDPVDNTQMVAQMAQFSSLAGISEMSSTLKAISEKLGATSSSDALSFVGKTALSEGSVAYPRTSGGFAGAIELDGAATAVNVTISNANGEVLKSVNLGAHAAGTVNYDWDGTTDSGTPAGDGPFTVTANARDGGKTVGSRTLVWAPVTSVSLPAGSEPVLNLAGIGAVKASAVRSFA</sequence>
<dbReference type="RefSeq" id="WP_250751848.1">
    <property type="nucleotide sequence ID" value="NZ_CP098401.1"/>
</dbReference>
<evidence type="ECO:0000256" key="5">
    <source>
        <dbReference type="RuleBase" id="RU362076"/>
    </source>
</evidence>
<reference evidence="8" key="1">
    <citation type="submission" date="2022-05" db="EMBL/GenBank/DDBJ databases">
        <title>Sphingomonas sp. strain RMG20 Genome sequencing and assembly.</title>
        <authorList>
            <person name="Kim I."/>
        </authorList>
    </citation>
    <scope>NUCLEOTIDE SEQUENCE</scope>
    <source>
        <strain evidence="8">RMG20</strain>
    </source>
</reference>
<evidence type="ECO:0000259" key="6">
    <source>
        <dbReference type="Pfam" id="PF13860"/>
    </source>
</evidence>
<keyword evidence="9" id="KW-1185">Reference proteome</keyword>
<dbReference type="Gene3D" id="2.60.40.4070">
    <property type="match status" value="1"/>
</dbReference>
<evidence type="ECO:0000259" key="7">
    <source>
        <dbReference type="Pfam" id="PF13861"/>
    </source>
</evidence>
<protein>
    <recommendedName>
        <fullName evidence="2 5">Basal-body rod modification protein FlgD</fullName>
    </recommendedName>
</protein>
<dbReference type="Pfam" id="PF13860">
    <property type="entry name" value="FlgD_ig"/>
    <property type="match status" value="1"/>
</dbReference>
<evidence type="ECO:0000256" key="1">
    <source>
        <dbReference type="ARBA" id="ARBA00010577"/>
    </source>
</evidence>
<comment type="similarity">
    <text evidence="1 5">Belongs to the FlgD family.</text>
</comment>
<feature type="domain" description="FlgD/Vpr Ig-like" evidence="6">
    <location>
        <begin position="114"/>
        <end position="184"/>
    </location>
</feature>
<proteinExistence type="inferred from homology"/>
<name>A0ABY4TT02_9SPHN</name>
<organism evidence="8 9">
    <name type="scientific">Sphingomonas donggukensis</name>
    <dbReference type="NCBI Taxonomy" id="2949093"/>
    <lineage>
        <taxon>Bacteria</taxon>
        <taxon>Pseudomonadati</taxon>
        <taxon>Pseudomonadota</taxon>
        <taxon>Alphaproteobacteria</taxon>
        <taxon>Sphingomonadales</taxon>
        <taxon>Sphingomonadaceae</taxon>
        <taxon>Sphingomonas</taxon>
    </lineage>
</organism>
<dbReference type="InterPro" id="IPR025965">
    <property type="entry name" value="FlgD/Vpr_Ig-like"/>
</dbReference>